<accession>A0A0L6VTK9</accession>
<evidence type="ECO:0000313" key="2">
    <source>
        <dbReference type="EMBL" id="KNZ64026.1"/>
    </source>
</evidence>
<name>A0A0L6VTK9_9BASI</name>
<dbReference type="PANTHER" id="PTHR48050">
    <property type="entry name" value="STEROL 3-BETA-GLUCOSYLTRANSFERASE"/>
    <property type="match status" value="1"/>
</dbReference>
<proteinExistence type="predicted"/>
<feature type="non-terminal residue" evidence="2">
    <location>
        <position position="178"/>
    </location>
</feature>
<comment type="caution">
    <text evidence="2">The sequence shown here is derived from an EMBL/GenBank/DDBJ whole genome shotgun (WGS) entry which is preliminary data.</text>
</comment>
<dbReference type="SUPFAM" id="SSF53756">
    <property type="entry name" value="UDP-Glycosyltransferase/glycogen phosphorylase"/>
    <property type="match status" value="1"/>
</dbReference>
<dbReference type="Pfam" id="PF03033">
    <property type="entry name" value="Glyco_transf_28"/>
    <property type="match status" value="1"/>
</dbReference>
<dbReference type="Gene3D" id="3.40.50.2000">
    <property type="entry name" value="Glycogen Phosphorylase B"/>
    <property type="match status" value="2"/>
</dbReference>
<dbReference type="GO" id="GO:0005975">
    <property type="term" value="P:carbohydrate metabolic process"/>
    <property type="evidence" value="ECO:0007669"/>
    <property type="project" value="InterPro"/>
</dbReference>
<evidence type="ECO:0000313" key="3">
    <source>
        <dbReference type="Proteomes" id="UP000037035"/>
    </source>
</evidence>
<organism evidence="2 3">
    <name type="scientific">Puccinia sorghi</name>
    <dbReference type="NCBI Taxonomy" id="27349"/>
    <lineage>
        <taxon>Eukaryota</taxon>
        <taxon>Fungi</taxon>
        <taxon>Dikarya</taxon>
        <taxon>Basidiomycota</taxon>
        <taxon>Pucciniomycotina</taxon>
        <taxon>Pucciniomycetes</taxon>
        <taxon>Pucciniales</taxon>
        <taxon>Pucciniaceae</taxon>
        <taxon>Puccinia</taxon>
    </lineage>
</organism>
<dbReference type="OrthoDB" id="10261837at2759"/>
<dbReference type="GO" id="GO:0008194">
    <property type="term" value="F:UDP-glycosyltransferase activity"/>
    <property type="evidence" value="ECO:0007669"/>
    <property type="project" value="TreeGrafter"/>
</dbReference>
<dbReference type="PANTHER" id="PTHR48050:SF26">
    <property type="entry name" value="STEROL 3-BETA-GLUCOSYLTRANSFERASE"/>
    <property type="match status" value="1"/>
</dbReference>
<reference evidence="2 3" key="1">
    <citation type="submission" date="2015-08" db="EMBL/GenBank/DDBJ databases">
        <title>Next Generation Sequencing and Analysis of the Genome of Puccinia sorghi L Schw, the Causal Agent of Maize Common Rust.</title>
        <authorList>
            <person name="Rochi L."/>
            <person name="Burguener G."/>
            <person name="Darino M."/>
            <person name="Turjanski A."/>
            <person name="Kreff E."/>
            <person name="Dieguez M.J."/>
            <person name="Sacco F."/>
        </authorList>
    </citation>
    <scope>NUCLEOTIDE SEQUENCE [LARGE SCALE GENOMIC DNA]</scope>
    <source>
        <strain evidence="2 3">RO10H11247</strain>
    </source>
</reference>
<dbReference type="InterPro" id="IPR050426">
    <property type="entry name" value="Glycosyltransferase_28"/>
</dbReference>
<dbReference type="EMBL" id="LAVV01000833">
    <property type="protein sequence ID" value="KNZ64026.1"/>
    <property type="molecule type" value="Genomic_DNA"/>
</dbReference>
<protein>
    <recommendedName>
        <fullName evidence="1">Glycosyltransferase family 28 N-terminal domain-containing protein</fullName>
    </recommendedName>
</protein>
<dbReference type="InterPro" id="IPR004276">
    <property type="entry name" value="GlycoTrans_28_N"/>
</dbReference>
<gene>
    <name evidence="2" type="ORF">VP01_10750g1</name>
</gene>
<dbReference type="VEuPathDB" id="FungiDB:VP01_10750g1"/>
<dbReference type="GO" id="GO:0016758">
    <property type="term" value="F:hexosyltransferase activity"/>
    <property type="evidence" value="ECO:0007669"/>
    <property type="project" value="InterPro"/>
</dbReference>
<evidence type="ECO:0000259" key="1">
    <source>
        <dbReference type="Pfam" id="PF03033"/>
    </source>
</evidence>
<dbReference type="GO" id="GO:0016125">
    <property type="term" value="P:sterol metabolic process"/>
    <property type="evidence" value="ECO:0007669"/>
    <property type="project" value="TreeGrafter"/>
</dbReference>
<dbReference type="AlphaFoldDB" id="A0A0L6VTK9"/>
<dbReference type="Proteomes" id="UP000037035">
    <property type="component" value="Unassembled WGS sequence"/>
</dbReference>
<feature type="domain" description="Glycosyltransferase family 28 N-terminal" evidence="1">
    <location>
        <begin position="3"/>
        <end position="95"/>
    </location>
</feature>
<sequence>MKSLAKRLIQDGHTVTIASHPEYRPWVESFGIRYKDVGGDPAALMKLSVEHPFFSAGFFKEGLGRFRTWLDNLFIESWMACKESETELLIESPSTFAAFASNIDLGPSYNLLSYSLFDNLIWRAMAGQVNRWRKETLKIPSTSLEKMQAYKVPFVYNFSSVVVPKPLDWRDHVDVTGY</sequence>
<keyword evidence="3" id="KW-1185">Reference proteome</keyword>
<dbReference type="STRING" id="27349.A0A0L6VTK9"/>